<keyword evidence="6" id="KW-1185">Reference proteome</keyword>
<keyword evidence="1" id="KW-0479">Metal-binding</keyword>
<dbReference type="PROSITE" id="PS01359">
    <property type="entry name" value="ZF_PHD_1"/>
    <property type="match status" value="1"/>
</dbReference>
<organism evidence="5 6">
    <name type="scientific">Helianthus annuus</name>
    <name type="common">Common sunflower</name>
    <dbReference type="NCBI Taxonomy" id="4232"/>
    <lineage>
        <taxon>Eukaryota</taxon>
        <taxon>Viridiplantae</taxon>
        <taxon>Streptophyta</taxon>
        <taxon>Embryophyta</taxon>
        <taxon>Tracheophyta</taxon>
        <taxon>Spermatophyta</taxon>
        <taxon>Magnoliopsida</taxon>
        <taxon>eudicotyledons</taxon>
        <taxon>Gunneridae</taxon>
        <taxon>Pentapetalae</taxon>
        <taxon>asterids</taxon>
        <taxon>campanulids</taxon>
        <taxon>Asterales</taxon>
        <taxon>Asteraceae</taxon>
        <taxon>Asteroideae</taxon>
        <taxon>Heliantheae alliance</taxon>
        <taxon>Heliantheae</taxon>
        <taxon>Helianthus</taxon>
    </lineage>
</organism>
<dbReference type="SUPFAM" id="SSF57903">
    <property type="entry name" value="FYVE/PHD zinc finger"/>
    <property type="match status" value="1"/>
</dbReference>
<protein>
    <submittedName>
        <fullName evidence="5">Chromatin regulator PHD family</fullName>
    </submittedName>
</protein>
<keyword evidence="2" id="KW-0863">Zinc-finger</keyword>
<name>A0A9K3J6V1_HELAN</name>
<reference evidence="5" key="1">
    <citation type="journal article" date="2017" name="Nature">
        <title>The sunflower genome provides insights into oil metabolism, flowering and Asterid evolution.</title>
        <authorList>
            <person name="Badouin H."/>
            <person name="Gouzy J."/>
            <person name="Grassa C.J."/>
            <person name="Murat F."/>
            <person name="Staton S.E."/>
            <person name="Cottret L."/>
            <person name="Lelandais-Briere C."/>
            <person name="Owens G.L."/>
            <person name="Carrere S."/>
            <person name="Mayjonade B."/>
            <person name="Legrand L."/>
            <person name="Gill N."/>
            <person name="Kane N.C."/>
            <person name="Bowers J.E."/>
            <person name="Hubner S."/>
            <person name="Bellec A."/>
            <person name="Berard A."/>
            <person name="Berges H."/>
            <person name="Blanchet N."/>
            <person name="Boniface M.C."/>
            <person name="Brunel D."/>
            <person name="Catrice O."/>
            <person name="Chaidir N."/>
            <person name="Claudel C."/>
            <person name="Donnadieu C."/>
            <person name="Faraut T."/>
            <person name="Fievet G."/>
            <person name="Helmstetter N."/>
            <person name="King M."/>
            <person name="Knapp S.J."/>
            <person name="Lai Z."/>
            <person name="Le Paslier M.C."/>
            <person name="Lippi Y."/>
            <person name="Lorenzon L."/>
            <person name="Mandel J.R."/>
            <person name="Marage G."/>
            <person name="Marchand G."/>
            <person name="Marquand E."/>
            <person name="Bret-Mestries E."/>
            <person name="Morien E."/>
            <person name="Nambeesan S."/>
            <person name="Nguyen T."/>
            <person name="Pegot-Espagnet P."/>
            <person name="Pouilly N."/>
            <person name="Raftis F."/>
            <person name="Sallet E."/>
            <person name="Schiex T."/>
            <person name="Thomas J."/>
            <person name="Vandecasteele C."/>
            <person name="Vares D."/>
            <person name="Vear F."/>
            <person name="Vautrin S."/>
            <person name="Crespi M."/>
            <person name="Mangin B."/>
            <person name="Burke J.M."/>
            <person name="Salse J."/>
            <person name="Munos S."/>
            <person name="Vincourt P."/>
            <person name="Rieseberg L.H."/>
            <person name="Langlade N.B."/>
        </authorList>
    </citation>
    <scope>NUCLEOTIDE SEQUENCE</scope>
    <source>
        <tissue evidence="5">Leaves</tissue>
    </source>
</reference>
<feature type="region of interest" description="Disordered" evidence="4">
    <location>
        <begin position="163"/>
        <end position="187"/>
    </location>
</feature>
<evidence type="ECO:0000256" key="1">
    <source>
        <dbReference type="ARBA" id="ARBA00022723"/>
    </source>
</evidence>
<evidence type="ECO:0000313" key="6">
    <source>
        <dbReference type="Proteomes" id="UP000215914"/>
    </source>
</evidence>
<dbReference type="PANTHER" id="PTHR34451:SF7">
    <property type="entry name" value="PHD FINGER FAMILY PROTEIN"/>
    <property type="match status" value="1"/>
</dbReference>
<dbReference type="PANTHER" id="PTHR34451">
    <property type="entry name" value="PHD FINGER FAMILY PROTEIN"/>
    <property type="match status" value="1"/>
</dbReference>
<evidence type="ECO:0000256" key="4">
    <source>
        <dbReference type="SAM" id="MobiDB-lite"/>
    </source>
</evidence>
<keyword evidence="3" id="KW-0862">Zinc</keyword>
<dbReference type="Gramene" id="mRNA:HanXRQr2_Chr04g0162961">
    <property type="protein sequence ID" value="mRNA:HanXRQr2_Chr04g0162961"/>
    <property type="gene ID" value="HanXRQr2_Chr04g0162961"/>
</dbReference>
<dbReference type="Proteomes" id="UP000215914">
    <property type="component" value="Unassembled WGS sequence"/>
</dbReference>
<evidence type="ECO:0000313" key="5">
    <source>
        <dbReference type="EMBL" id="KAF5809906.1"/>
    </source>
</evidence>
<dbReference type="AlphaFoldDB" id="A0A9K3J6V1"/>
<dbReference type="EMBL" id="MNCJ02000319">
    <property type="protein sequence ID" value="KAF5809906.1"/>
    <property type="molecule type" value="Genomic_DNA"/>
</dbReference>
<dbReference type="GO" id="GO:0008270">
    <property type="term" value="F:zinc ion binding"/>
    <property type="evidence" value="ECO:0007669"/>
    <property type="project" value="UniProtKB-KW"/>
</dbReference>
<evidence type="ECO:0000256" key="2">
    <source>
        <dbReference type="ARBA" id="ARBA00022771"/>
    </source>
</evidence>
<proteinExistence type="predicted"/>
<dbReference type="InterPro" id="IPR011011">
    <property type="entry name" value="Znf_FYVE_PHD"/>
</dbReference>
<accession>A0A9K3J6V1</accession>
<comment type="caution">
    <text evidence="5">The sequence shown here is derived from an EMBL/GenBank/DDBJ whole genome shotgun (WGS) entry which is preliminary data.</text>
</comment>
<evidence type="ECO:0000256" key="3">
    <source>
        <dbReference type="ARBA" id="ARBA00022833"/>
    </source>
</evidence>
<dbReference type="InterPro" id="IPR019786">
    <property type="entry name" value="Zinc_finger_PHD-type_CS"/>
</dbReference>
<gene>
    <name evidence="5" type="ORF">HanXRQr2_Chr04g0162961</name>
</gene>
<reference evidence="5" key="2">
    <citation type="submission" date="2020-06" db="EMBL/GenBank/DDBJ databases">
        <title>Helianthus annuus Genome sequencing and assembly Release 2.</title>
        <authorList>
            <person name="Gouzy J."/>
            <person name="Langlade N."/>
            <person name="Munos S."/>
        </authorList>
    </citation>
    <scope>NUCLEOTIDE SEQUENCE</scope>
    <source>
        <tissue evidence="5">Leaves</tissue>
    </source>
</reference>
<sequence length="187" mass="20789">MELDDTICSSCFCKDQKFLHNHWEGTKGHKICTSCVLFANKNSFCPTCFDIIAGTEELIECVGCKSNTHVECVLDKDKPSLFECLTCKSPKRLVFDLKLKELKGTKVMDKEAALLLLTAAKIVKKLISKALDEAVNAAAKHAADTISVKKKASEAVERFMKLEDRPSLLDPPPETSRETGRLQRLSL</sequence>